<sequence length="72" mass="8021">MNEKNLTVKYGRVSSAAQSLVLQLSAAKRYLEAQGLTGNEDFVIELCDHDVSATKLKMKERPKLMELIGHCV</sequence>
<dbReference type="InterPro" id="IPR036162">
    <property type="entry name" value="Resolvase-like_N_sf"/>
</dbReference>
<protein>
    <recommendedName>
        <fullName evidence="1">Resolvase/invertase-type recombinase catalytic domain-containing protein</fullName>
    </recommendedName>
</protein>
<dbReference type="InterPro" id="IPR006119">
    <property type="entry name" value="Resolv_N"/>
</dbReference>
<name>A0A9D5I1Y4_9BACI</name>
<evidence type="ECO:0000313" key="2">
    <source>
        <dbReference type="EMBL" id="KQL57128.1"/>
    </source>
</evidence>
<gene>
    <name evidence="2" type="ORF">AN965_10685</name>
</gene>
<evidence type="ECO:0000259" key="1">
    <source>
        <dbReference type="Pfam" id="PF00239"/>
    </source>
</evidence>
<dbReference type="EMBL" id="LJJD01000021">
    <property type="protein sequence ID" value="KQL57128.1"/>
    <property type="molecule type" value="Genomic_DNA"/>
</dbReference>
<evidence type="ECO:0000313" key="3">
    <source>
        <dbReference type="Proteomes" id="UP000051061"/>
    </source>
</evidence>
<reference evidence="2 3" key="1">
    <citation type="submission" date="2015-09" db="EMBL/GenBank/DDBJ databases">
        <title>Genome sequencing project for genomic taxonomy and phylogenomics of Bacillus-like bacteria.</title>
        <authorList>
            <person name="Liu B."/>
            <person name="Wang J."/>
            <person name="Zhu Y."/>
            <person name="Liu G."/>
            <person name="Chen Q."/>
            <person name="Chen Z."/>
            <person name="Lan J."/>
            <person name="Che J."/>
            <person name="Ge C."/>
            <person name="Shi H."/>
            <person name="Pan Z."/>
            <person name="Liu X."/>
        </authorList>
    </citation>
    <scope>NUCLEOTIDE SEQUENCE [LARGE SCALE GENOMIC DNA]</scope>
    <source>
        <strain evidence="2 3">DSM 19153</strain>
    </source>
</reference>
<dbReference type="Pfam" id="PF00239">
    <property type="entry name" value="Resolvase"/>
    <property type="match status" value="1"/>
</dbReference>
<feature type="domain" description="Resolvase/invertase-type recombinase catalytic" evidence="1">
    <location>
        <begin position="8"/>
        <end position="70"/>
    </location>
</feature>
<dbReference type="GO" id="GO:0003677">
    <property type="term" value="F:DNA binding"/>
    <property type="evidence" value="ECO:0007669"/>
    <property type="project" value="InterPro"/>
</dbReference>
<dbReference type="Gene3D" id="3.40.50.1390">
    <property type="entry name" value="Resolvase, N-terminal catalytic domain"/>
    <property type="match status" value="1"/>
</dbReference>
<proteinExistence type="predicted"/>
<organism evidence="2 3">
    <name type="scientific">Alkalicoccobacillus plakortidis</name>
    <dbReference type="NCBI Taxonomy" id="444060"/>
    <lineage>
        <taxon>Bacteria</taxon>
        <taxon>Bacillati</taxon>
        <taxon>Bacillota</taxon>
        <taxon>Bacilli</taxon>
        <taxon>Bacillales</taxon>
        <taxon>Bacillaceae</taxon>
        <taxon>Alkalicoccobacillus</taxon>
    </lineage>
</organism>
<keyword evidence="3" id="KW-1185">Reference proteome</keyword>
<dbReference type="GO" id="GO:0000150">
    <property type="term" value="F:DNA strand exchange activity"/>
    <property type="evidence" value="ECO:0007669"/>
    <property type="project" value="InterPro"/>
</dbReference>
<comment type="caution">
    <text evidence="2">The sequence shown here is derived from an EMBL/GenBank/DDBJ whole genome shotgun (WGS) entry which is preliminary data.</text>
</comment>
<dbReference type="AlphaFoldDB" id="A0A9D5I1Y4"/>
<accession>A0A9D5I1Y4</accession>
<dbReference type="Proteomes" id="UP000051061">
    <property type="component" value="Unassembled WGS sequence"/>
</dbReference>
<dbReference type="SUPFAM" id="SSF53041">
    <property type="entry name" value="Resolvase-like"/>
    <property type="match status" value="1"/>
</dbReference>